<reference evidence="1 2" key="1">
    <citation type="submission" date="2021-03" db="EMBL/GenBank/DDBJ databases">
        <title>Enterococcal diversity collection.</title>
        <authorList>
            <person name="Gilmore M.S."/>
            <person name="Schwartzman J."/>
            <person name="Van Tyne D."/>
            <person name="Martin M."/>
            <person name="Earl A.M."/>
            <person name="Manson A.L."/>
            <person name="Straub T."/>
            <person name="Salamzade R."/>
            <person name="Saavedra J."/>
            <person name="Lebreton F."/>
            <person name="Prichula J."/>
            <person name="Schaufler K."/>
            <person name="Gaca A."/>
            <person name="Sgardioli B."/>
            <person name="Wagenaar J."/>
            <person name="Strong T."/>
        </authorList>
    </citation>
    <scope>NUCLEOTIDE SEQUENCE [LARGE SCALE GENOMIC DNA]</scope>
    <source>
        <strain evidence="1 2">DIV0869a</strain>
    </source>
</reference>
<keyword evidence="2" id="KW-1185">Reference proteome</keyword>
<evidence type="ECO:0008006" key="3">
    <source>
        <dbReference type="Google" id="ProtNLM"/>
    </source>
</evidence>
<evidence type="ECO:0000313" key="2">
    <source>
        <dbReference type="Proteomes" id="UP000664632"/>
    </source>
</evidence>
<dbReference type="Proteomes" id="UP000664632">
    <property type="component" value="Unassembled WGS sequence"/>
</dbReference>
<evidence type="ECO:0000313" key="1">
    <source>
        <dbReference type="EMBL" id="MBO0440543.1"/>
    </source>
</evidence>
<protein>
    <recommendedName>
        <fullName evidence="3">DUF960 domain-containing protein</fullName>
    </recommendedName>
</protein>
<gene>
    <name evidence="1" type="ORF">JZO69_09235</name>
</gene>
<dbReference type="Gene3D" id="3.10.450.150">
    <property type="entry name" value="enterococcus faecalis protein"/>
    <property type="match status" value="1"/>
</dbReference>
<organism evidence="1 2">
    <name type="scientific">Candidatus Enterococcus ikei</name>
    <dbReference type="NCBI Taxonomy" id="2815326"/>
    <lineage>
        <taxon>Bacteria</taxon>
        <taxon>Bacillati</taxon>
        <taxon>Bacillota</taxon>
        <taxon>Bacilli</taxon>
        <taxon>Lactobacillales</taxon>
        <taxon>Enterococcaceae</taxon>
        <taxon>Enterococcus</taxon>
    </lineage>
</organism>
<comment type="caution">
    <text evidence="1">The sequence shown here is derived from an EMBL/GenBank/DDBJ whole genome shotgun (WGS) entry which is preliminary data.</text>
</comment>
<accession>A0ABS3H053</accession>
<proteinExistence type="predicted"/>
<dbReference type="EMBL" id="JAFLWD010000020">
    <property type="protein sequence ID" value="MBO0440543.1"/>
    <property type="molecule type" value="Genomic_DNA"/>
</dbReference>
<name>A0ABS3H053_9ENTE</name>
<dbReference type="RefSeq" id="WP_207112593.1">
    <property type="nucleotide sequence ID" value="NZ_JAFLWD010000020.1"/>
</dbReference>
<dbReference type="InterPro" id="IPR009303">
    <property type="entry name" value="DUF960"/>
</dbReference>
<sequence length="100" mass="11831">MKPFYITPGIQNDIPQEVLEFILVLYHKRLFTAENVDYLQVFELTGSNYLPRLQLIQHRQEEPELIENSFVPLTESDVCETTIYIIDDGEYRTMLLADEY</sequence>
<dbReference type="Pfam" id="PF06124">
    <property type="entry name" value="DUF960"/>
    <property type="match status" value="1"/>
</dbReference>